<dbReference type="InterPro" id="IPR003781">
    <property type="entry name" value="CoA-bd"/>
</dbReference>
<keyword evidence="3" id="KW-0067">ATP-binding</keyword>
<dbReference type="EMBL" id="CP002629">
    <property type="protein sequence ID" value="AEB09578.1"/>
    <property type="molecule type" value="Genomic_DNA"/>
</dbReference>
<feature type="domain" description="CoA-binding" evidence="5">
    <location>
        <begin position="10"/>
        <end position="105"/>
    </location>
</feature>
<dbReference type="Gene3D" id="3.30.1490.20">
    <property type="entry name" value="ATP-grasp fold, A domain"/>
    <property type="match status" value="1"/>
</dbReference>
<keyword evidence="7" id="KW-1185">Reference proteome</keyword>
<evidence type="ECO:0000256" key="3">
    <source>
        <dbReference type="ARBA" id="ARBA00022840"/>
    </source>
</evidence>
<comment type="similarity">
    <text evidence="4">In the N-terminal section; belongs to the acetate CoA ligase alpha subunit family.</text>
</comment>
<dbReference type="InterPro" id="IPR032875">
    <property type="entry name" value="Succ_CoA_lig_flav_dom"/>
</dbReference>
<dbReference type="GO" id="GO:0005524">
    <property type="term" value="F:ATP binding"/>
    <property type="evidence" value="ECO:0007669"/>
    <property type="project" value="UniProtKB-KW"/>
</dbReference>
<dbReference type="InterPro" id="IPR051538">
    <property type="entry name" value="Acyl-CoA_Synth/Transferase"/>
</dbReference>
<dbReference type="RefSeq" id="WP_013706688.1">
    <property type="nucleotide sequence ID" value="NC_015388.1"/>
</dbReference>
<gene>
    <name evidence="6" type="ordered locus">Desac_1738</name>
</gene>
<dbReference type="InterPro" id="IPR036291">
    <property type="entry name" value="NAD(P)-bd_dom_sf"/>
</dbReference>
<dbReference type="KEGG" id="dao:Desac_1738"/>
<evidence type="ECO:0000256" key="2">
    <source>
        <dbReference type="ARBA" id="ARBA00022741"/>
    </source>
</evidence>
<dbReference type="Gene3D" id="3.40.50.720">
    <property type="entry name" value="NAD(P)-binding Rossmann-like Domain"/>
    <property type="match status" value="1"/>
</dbReference>
<dbReference type="SUPFAM" id="SSF52210">
    <property type="entry name" value="Succinyl-CoA synthetase domains"/>
    <property type="match status" value="2"/>
</dbReference>
<reference evidence="7" key="2">
    <citation type="submission" date="2011-03" db="EMBL/GenBank/DDBJ databases">
        <title>The complete genome of Desulfobacca acetoxidans DSM 11109.</title>
        <authorList>
            <consortium name="US DOE Joint Genome Institute (JGI-PGF)"/>
            <person name="Lucas S."/>
            <person name="Copeland A."/>
            <person name="Lapidus A."/>
            <person name="Bruce D."/>
            <person name="Goodwin L."/>
            <person name="Pitluck S."/>
            <person name="Peters L."/>
            <person name="Kyrpides N."/>
            <person name="Mavromatis K."/>
            <person name="Ivanova N."/>
            <person name="Ovchinnikova G."/>
            <person name="Teshima H."/>
            <person name="Detter J.C."/>
            <person name="Han C."/>
            <person name="Land M."/>
            <person name="Hauser L."/>
            <person name="Markowitz V."/>
            <person name="Cheng J.-F."/>
            <person name="Hugenholtz P."/>
            <person name="Woyke T."/>
            <person name="Wu D."/>
            <person name="Spring S."/>
            <person name="Schueler E."/>
            <person name="Brambilla E."/>
            <person name="Klenk H.-P."/>
            <person name="Eisen J.A."/>
        </authorList>
    </citation>
    <scope>NUCLEOTIDE SEQUENCE [LARGE SCALE GENOMIC DNA]</scope>
    <source>
        <strain evidence="7">ATCC 700848 / DSM 11109 / ASRB2</strain>
    </source>
</reference>
<dbReference type="FunFam" id="3.30.1490.20:FF:000020">
    <property type="entry name" value="Protein lysine acetyltransferase"/>
    <property type="match status" value="1"/>
</dbReference>
<protein>
    <submittedName>
        <fullName evidence="6">CoA-binding domain protein</fullName>
    </submittedName>
</protein>
<dbReference type="STRING" id="880072.Desac_1738"/>
<name>F2ND04_DESAR</name>
<dbReference type="Pfam" id="PF19045">
    <property type="entry name" value="Ligase_CoA_2"/>
    <property type="match status" value="1"/>
</dbReference>
<evidence type="ECO:0000313" key="6">
    <source>
        <dbReference type="EMBL" id="AEB09578.1"/>
    </source>
</evidence>
<dbReference type="InterPro" id="IPR043938">
    <property type="entry name" value="Ligase_CoA_dom"/>
</dbReference>
<sequence length="676" mass="72431">MRNINSLTPVFCPRSVAVIGASTVAGKLGHDILYNLIHAGFPGPIYPINPKADQVLGLAAYKQIGDAPSSPDLAVIVIPARAVAGAIEQCGQAGVKGAIVITGGFAEAGEEGEKLQEELAQAARRHNVRVIGPNCQGINNPHHNLCASWPLLTTRGAMAFISQSGTVGAALMDWASQELLGVSVFVSLGNRADIDEADAIQYFNQDPHTKVIALYIEGVKRPVYFLDALAEATKPVVILKAGRTKQGRLAAESHTKSLAGQDAVYDAIFRKYKVHRAETIEELYDFAKGLAYLSKPRGRRLLNITSSGGAAILAIDAAERLGFQLPPPSPVLQAKLREIVPPHCAVGNPVDLTGDVMSDPGLYAKVIDASRVEYDNLVVIFGDPVPGAHQIVTPNAQELVIFLGGAEVERQEVPLIHRRGIPVFPTPERGLGALHQFFRFEPMPTVGPIEPSAIQELSLVPPSEAAALLAKHGIPVAACPLATTADEAVTLAAQFDSPVALKIWSPDLPHKTDVGGVRLNLTTEDEIRSECQDLVKTALTHVPWARIDGVTVSPMAKPGGMEVILGILTDPQYGSTLMFGLGGVFTEIYRDVQFCLLPAADEELWELIRSIKGYPLLAGARGFPPLDQEALLLTMKALARVATSNPQLDQIELNPLLVYERGVFAVDARMYSRVSS</sequence>
<dbReference type="OrthoDB" id="9791027at2"/>
<dbReference type="InterPro" id="IPR013815">
    <property type="entry name" value="ATP_grasp_subdomain_1"/>
</dbReference>
<evidence type="ECO:0000259" key="5">
    <source>
        <dbReference type="SMART" id="SM00881"/>
    </source>
</evidence>
<dbReference type="HOGENOM" id="CLU_007415_3_1_7"/>
<dbReference type="SUPFAM" id="SSF56059">
    <property type="entry name" value="Glutathione synthetase ATP-binding domain-like"/>
    <property type="match status" value="1"/>
</dbReference>
<dbReference type="Gene3D" id="3.30.470.20">
    <property type="entry name" value="ATP-grasp fold, B domain"/>
    <property type="match status" value="1"/>
</dbReference>
<dbReference type="GO" id="GO:0043758">
    <property type="term" value="F:acetate-CoA ligase (ADP-forming) activity"/>
    <property type="evidence" value="ECO:0007669"/>
    <property type="project" value="InterPro"/>
</dbReference>
<dbReference type="PANTHER" id="PTHR43334">
    <property type="entry name" value="ACETATE--COA LIGASE [ADP-FORMING]"/>
    <property type="match status" value="1"/>
</dbReference>
<organism evidence="6 7">
    <name type="scientific">Desulfobacca acetoxidans (strain ATCC 700848 / DSM 11109 / ASRB2)</name>
    <dbReference type="NCBI Taxonomy" id="880072"/>
    <lineage>
        <taxon>Bacteria</taxon>
        <taxon>Pseudomonadati</taxon>
        <taxon>Thermodesulfobacteriota</taxon>
        <taxon>Desulfobaccia</taxon>
        <taxon>Desulfobaccales</taxon>
        <taxon>Desulfobaccaceae</taxon>
        <taxon>Desulfobacca</taxon>
    </lineage>
</organism>
<dbReference type="SUPFAM" id="SSF51735">
    <property type="entry name" value="NAD(P)-binding Rossmann-fold domains"/>
    <property type="match status" value="1"/>
</dbReference>
<reference evidence="6 7" key="1">
    <citation type="journal article" date="2011" name="Stand. Genomic Sci.">
        <title>Complete genome sequence of the acetate-degrading sulfate reducer Desulfobacca acetoxidans type strain (ASRB2).</title>
        <authorList>
            <person name="Goker M."/>
            <person name="Teshima H."/>
            <person name="Lapidus A."/>
            <person name="Nolan M."/>
            <person name="Lucas S."/>
            <person name="Hammon N."/>
            <person name="Deshpande S."/>
            <person name="Cheng J.F."/>
            <person name="Tapia R."/>
            <person name="Han C."/>
            <person name="Goodwin L."/>
            <person name="Pitluck S."/>
            <person name="Huntemann M."/>
            <person name="Liolios K."/>
            <person name="Ivanova N."/>
            <person name="Pagani I."/>
            <person name="Mavromatis K."/>
            <person name="Ovchinikova G."/>
            <person name="Pati A."/>
            <person name="Chen A."/>
            <person name="Palaniappan K."/>
            <person name="Land M."/>
            <person name="Hauser L."/>
            <person name="Brambilla E.M."/>
            <person name="Rohde M."/>
            <person name="Spring S."/>
            <person name="Detter J.C."/>
            <person name="Woyke T."/>
            <person name="Bristow J."/>
            <person name="Eisen J.A."/>
            <person name="Markowitz V."/>
            <person name="Hugenholtz P."/>
            <person name="Kyrpides N.C."/>
            <person name="Klenk H.P."/>
        </authorList>
    </citation>
    <scope>NUCLEOTIDE SEQUENCE [LARGE SCALE GENOMIC DNA]</scope>
    <source>
        <strain evidence="7">ATCC 700848 / DSM 11109 / ASRB2</strain>
    </source>
</reference>
<keyword evidence="1" id="KW-0436">Ligase</keyword>
<dbReference type="AlphaFoldDB" id="F2ND04"/>
<accession>F2ND04</accession>
<dbReference type="PANTHER" id="PTHR43334:SF1">
    <property type="entry name" value="3-HYDROXYPROPIONATE--COA LIGASE [ADP-FORMING]"/>
    <property type="match status" value="1"/>
</dbReference>
<dbReference type="Pfam" id="PF13607">
    <property type="entry name" value="Succ_CoA_lig"/>
    <property type="match status" value="1"/>
</dbReference>
<keyword evidence="2" id="KW-0547">Nucleotide-binding</keyword>
<dbReference type="Proteomes" id="UP000000483">
    <property type="component" value="Chromosome"/>
</dbReference>
<dbReference type="Pfam" id="PF13549">
    <property type="entry name" value="ATP-grasp_5"/>
    <property type="match status" value="1"/>
</dbReference>
<evidence type="ECO:0000313" key="7">
    <source>
        <dbReference type="Proteomes" id="UP000000483"/>
    </source>
</evidence>
<dbReference type="SMART" id="SM00881">
    <property type="entry name" value="CoA_binding"/>
    <property type="match status" value="1"/>
</dbReference>
<dbReference type="Gene3D" id="3.40.50.261">
    <property type="entry name" value="Succinyl-CoA synthetase domains"/>
    <property type="match status" value="2"/>
</dbReference>
<dbReference type="InterPro" id="IPR016102">
    <property type="entry name" value="Succinyl-CoA_synth-like"/>
</dbReference>
<dbReference type="Pfam" id="PF13380">
    <property type="entry name" value="CoA_binding_2"/>
    <property type="match status" value="1"/>
</dbReference>
<dbReference type="eggNOG" id="COG1042">
    <property type="taxonomic scope" value="Bacteria"/>
</dbReference>
<dbReference type="eggNOG" id="COG0045">
    <property type="taxonomic scope" value="Bacteria"/>
</dbReference>
<proteinExistence type="inferred from homology"/>
<evidence type="ECO:0000256" key="1">
    <source>
        <dbReference type="ARBA" id="ARBA00022598"/>
    </source>
</evidence>
<evidence type="ECO:0000256" key="4">
    <source>
        <dbReference type="ARBA" id="ARBA00060888"/>
    </source>
</evidence>